<protein>
    <submittedName>
        <fullName evidence="2">Uncharacterized protein</fullName>
    </submittedName>
</protein>
<gene>
    <name evidence="2" type="ORF">C1SCF055_LOCUS42314</name>
</gene>
<accession>A0A9P1LZI3</accession>
<dbReference type="Proteomes" id="UP001152797">
    <property type="component" value="Unassembled WGS sequence"/>
</dbReference>
<sequence length="450" mass="50611">MQDLRLYHVWVSTYDDHQEANQRGTETVREAEGDHSLASSAADPFVPGNGAGDARPKPKPKPKPAPKAKTDEQLARAAVVKANANLLEISQWRYKLESAGMAKAVAEAFVFQMESEASKLRAAKTALEGALSTGASLVDVTKDLHTANTAYNEASMQVRKNCNHSYADYLISSLGRGATSCAELQRAAEASVQEASGKFVRDQAAIDRYWQHTTEFGWHSRDHPAFAARAALLSGCHPDKDFEGNPLPAWLDRLKGKSIAGFFGSGKLEDQLRELSTRFRAWARVQGLEHSQGFLTVGMLHITDGFPALTCKAWNGQVLLAFLDICVANLFHQHAEEEIELASLAARAMVCWFDRLSRYPRYLSEFQSRDISRYGFTFLRLYQKLSYYSVIHKCARWKLIPKHHPYRHLNEDMAIRRMNVRYVHTFKDEDNVGVVKKLAEKVTKGELMEY</sequence>
<evidence type="ECO:0000313" key="3">
    <source>
        <dbReference type="EMBL" id="CAL4805002.1"/>
    </source>
</evidence>
<dbReference type="EMBL" id="CAMXCT010006651">
    <property type="protein sequence ID" value="CAI4017690.1"/>
    <property type="molecule type" value="Genomic_DNA"/>
</dbReference>
<evidence type="ECO:0000256" key="1">
    <source>
        <dbReference type="SAM" id="MobiDB-lite"/>
    </source>
</evidence>
<reference evidence="2" key="1">
    <citation type="submission" date="2022-10" db="EMBL/GenBank/DDBJ databases">
        <authorList>
            <person name="Chen Y."/>
            <person name="Dougan E. K."/>
            <person name="Chan C."/>
            <person name="Rhodes N."/>
            <person name="Thang M."/>
        </authorList>
    </citation>
    <scope>NUCLEOTIDE SEQUENCE</scope>
</reference>
<feature type="compositionally biased region" description="Basic residues" evidence="1">
    <location>
        <begin position="57"/>
        <end position="66"/>
    </location>
</feature>
<keyword evidence="4" id="KW-1185">Reference proteome</keyword>
<evidence type="ECO:0000313" key="2">
    <source>
        <dbReference type="EMBL" id="CAI4017690.1"/>
    </source>
</evidence>
<organism evidence="2">
    <name type="scientific">Cladocopium goreaui</name>
    <dbReference type="NCBI Taxonomy" id="2562237"/>
    <lineage>
        <taxon>Eukaryota</taxon>
        <taxon>Sar</taxon>
        <taxon>Alveolata</taxon>
        <taxon>Dinophyceae</taxon>
        <taxon>Suessiales</taxon>
        <taxon>Symbiodiniaceae</taxon>
        <taxon>Cladocopium</taxon>
    </lineage>
</organism>
<feature type="compositionally biased region" description="Basic and acidic residues" evidence="1">
    <location>
        <begin position="17"/>
        <end position="35"/>
    </location>
</feature>
<dbReference type="EMBL" id="CAMXCT020006651">
    <property type="protein sequence ID" value="CAL1171065.1"/>
    <property type="molecule type" value="Genomic_DNA"/>
</dbReference>
<name>A0A9P1LZI3_9DINO</name>
<comment type="caution">
    <text evidence="2">The sequence shown here is derived from an EMBL/GenBank/DDBJ whole genome shotgun (WGS) entry which is preliminary data.</text>
</comment>
<feature type="region of interest" description="Disordered" evidence="1">
    <location>
        <begin position="17"/>
        <end position="72"/>
    </location>
</feature>
<dbReference type="EMBL" id="CAMXCT030006651">
    <property type="protein sequence ID" value="CAL4805002.1"/>
    <property type="molecule type" value="Genomic_DNA"/>
</dbReference>
<proteinExistence type="predicted"/>
<reference evidence="3 4" key="2">
    <citation type="submission" date="2024-05" db="EMBL/GenBank/DDBJ databases">
        <authorList>
            <person name="Chen Y."/>
            <person name="Shah S."/>
            <person name="Dougan E. K."/>
            <person name="Thang M."/>
            <person name="Chan C."/>
        </authorList>
    </citation>
    <scope>NUCLEOTIDE SEQUENCE [LARGE SCALE GENOMIC DNA]</scope>
</reference>
<dbReference type="AlphaFoldDB" id="A0A9P1LZI3"/>
<evidence type="ECO:0000313" key="4">
    <source>
        <dbReference type="Proteomes" id="UP001152797"/>
    </source>
</evidence>